<dbReference type="InterPro" id="IPR028994">
    <property type="entry name" value="Integrin_alpha_N"/>
</dbReference>
<dbReference type="SUPFAM" id="SSF89372">
    <property type="entry name" value="Fucose-specific lectin"/>
    <property type="match status" value="1"/>
</dbReference>
<keyword evidence="5" id="KW-0325">Glycoprotein</keyword>
<evidence type="ECO:0000259" key="8">
    <source>
        <dbReference type="SMART" id="SM00237"/>
    </source>
</evidence>
<dbReference type="Gene3D" id="2.60.40.2030">
    <property type="match status" value="1"/>
</dbReference>
<feature type="compositionally biased region" description="Polar residues" evidence="6">
    <location>
        <begin position="182"/>
        <end position="198"/>
    </location>
</feature>
<gene>
    <name evidence="10" type="ORF">GGC33_15795</name>
</gene>
<comment type="caution">
    <text evidence="10">The sequence shown here is derived from an EMBL/GenBank/DDBJ whole genome shotgun (WGS) entry which is preliminary data.</text>
</comment>
<feature type="compositionally biased region" description="Low complexity" evidence="6">
    <location>
        <begin position="199"/>
        <end position="210"/>
    </location>
</feature>
<dbReference type="SUPFAM" id="SSF141072">
    <property type="entry name" value="CalX-like"/>
    <property type="match status" value="1"/>
</dbReference>
<dbReference type="SUPFAM" id="SSF51120">
    <property type="entry name" value="beta-Roll"/>
    <property type="match status" value="1"/>
</dbReference>
<dbReference type="SMART" id="SM00191">
    <property type="entry name" value="Int_alpha"/>
    <property type="match status" value="9"/>
</dbReference>
<dbReference type="SMART" id="SM00560">
    <property type="entry name" value="LamGL"/>
    <property type="match status" value="1"/>
</dbReference>
<keyword evidence="4" id="KW-1015">Disulfide bond</keyword>
<dbReference type="InterPro" id="IPR013519">
    <property type="entry name" value="Int_alpha_beta-p"/>
</dbReference>
<dbReference type="SUPFAM" id="SSF69318">
    <property type="entry name" value="Integrin alpha N-terminal domain"/>
    <property type="match status" value="3"/>
</dbReference>
<evidence type="ECO:0000259" key="9">
    <source>
        <dbReference type="SMART" id="SM00560"/>
    </source>
</evidence>
<keyword evidence="2" id="KW-0677">Repeat</keyword>
<evidence type="ECO:0000256" key="6">
    <source>
        <dbReference type="SAM" id="MobiDB-lite"/>
    </source>
</evidence>
<feature type="transmembrane region" description="Helical" evidence="7">
    <location>
        <begin position="418"/>
        <end position="443"/>
    </location>
</feature>
<dbReference type="InterPro" id="IPR003644">
    <property type="entry name" value="Calx_beta"/>
</dbReference>
<dbReference type="Pfam" id="PF01839">
    <property type="entry name" value="FG-GAP"/>
    <property type="match status" value="3"/>
</dbReference>
<keyword evidence="7" id="KW-1133">Transmembrane helix</keyword>
<dbReference type="PROSITE" id="PS51470">
    <property type="entry name" value="FG_GAP"/>
    <property type="match status" value="3"/>
</dbReference>
<organism evidence="10 11">
    <name type="scientific">Cyanobacterium aponinum 0216</name>
    <dbReference type="NCBI Taxonomy" id="2676140"/>
    <lineage>
        <taxon>Bacteria</taxon>
        <taxon>Bacillati</taxon>
        <taxon>Cyanobacteriota</taxon>
        <taxon>Cyanophyceae</taxon>
        <taxon>Oscillatoriophycideae</taxon>
        <taxon>Chroococcales</taxon>
        <taxon>Geminocystaceae</taxon>
        <taxon>Cyanobacterium</taxon>
    </lineage>
</organism>
<feature type="domain" description="LamG-like jellyroll fold" evidence="9">
    <location>
        <begin position="1465"/>
        <end position="1604"/>
    </location>
</feature>
<proteinExistence type="predicted"/>
<dbReference type="Proteomes" id="UP000437131">
    <property type="component" value="Unassembled WGS sequence"/>
</dbReference>
<feature type="region of interest" description="Disordered" evidence="6">
    <location>
        <begin position="182"/>
        <end position="212"/>
    </location>
</feature>
<evidence type="ECO:0000256" key="7">
    <source>
        <dbReference type="SAM" id="Phobius"/>
    </source>
</evidence>
<dbReference type="Pfam" id="PF03160">
    <property type="entry name" value="Calx-beta"/>
    <property type="match status" value="1"/>
</dbReference>
<reference evidence="10 11" key="1">
    <citation type="submission" date="2019-11" db="EMBL/GenBank/DDBJ databases">
        <title>Isolation of a new High Light Tolerant Cyanobacteria.</title>
        <authorList>
            <person name="Dobson Z."/>
            <person name="Vaughn N."/>
            <person name="Vaughn M."/>
            <person name="Fromme P."/>
            <person name="Mazor Y."/>
        </authorList>
    </citation>
    <scope>NUCLEOTIDE SEQUENCE [LARGE SCALE GENOMIC DNA]</scope>
    <source>
        <strain evidence="10 11">0216</strain>
    </source>
</reference>
<accession>A0A844GW44</accession>
<keyword evidence="7" id="KW-0812">Transmembrane</keyword>
<evidence type="ECO:0008006" key="12">
    <source>
        <dbReference type="Google" id="ProtNLM"/>
    </source>
</evidence>
<dbReference type="RefSeq" id="WP_155084572.1">
    <property type="nucleotide sequence ID" value="NZ_WMIA01000027.1"/>
</dbReference>
<dbReference type="InterPro" id="IPR043708">
    <property type="entry name" value="DUF5648"/>
</dbReference>
<dbReference type="SMART" id="SM00237">
    <property type="entry name" value="Calx_beta"/>
    <property type="match status" value="1"/>
</dbReference>
<feature type="domain" description="Calx-beta" evidence="8">
    <location>
        <begin position="3414"/>
        <end position="3510"/>
    </location>
</feature>
<dbReference type="InterPro" id="IPR013320">
    <property type="entry name" value="ConA-like_dom_sf"/>
</dbReference>
<dbReference type="PANTHER" id="PTHR13412">
    <property type="entry name" value="T-CELL IMMUNOMODULATORY PROTEIN HOMOLOG"/>
    <property type="match status" value="1"/>
</dbReference>
<keyword evidence="3" id="KW-0106">Calcium</keyword>
<feature type="transmembrane region" description="Helical" evidence="7">
    <location>
        <begin position="450"/>
        <end position="473"/>
    </location>
</feature>
<sequence>MAIDLSSGLSAIAVDSFSGKTHIVWVDNGFLWHAVYDENAQKWVEGESIAYIGSGKVTNLNLVADSLVKSGDSSSHGLVITWQQGEDNDSDIYYTSGRYVTDGELQWLNTPQPLTSDHVADLDSEILFRPDTASKGILVVESKINTENADNLGITEDSDLYIQQFSVTSDLFPTYTSPYLKTSDSRSVQPSLTVDLPTNDNNNENSDNSSYQGLGTSWNVSLEFSSSDIKDWGLYDSVPDNVILQGLTEGFFKDVTISGAIKGSNQLTLSSFGENEAVGDLSLDLSASGSYGKKVGDEFNYPWEDYEDPDFFSIINTNDEEFFLQGAGGLVVSQKKQNKVTVTVNLGTNYKYASQDPFNLKSITNSFGITVGLVNIPIVTREQTYGWGDIKFSGSLGFNTSLKYVPTDNSGNYYPKNLYPGLFSIGAGTGTAVAGGVITGLVLNGAKAGSIAYVGLLGTTVAATMAGFINGFASGLDLDSGVITFPVISTSITGTISPPSPKPTSTGQVQGLPFPAVILKGGVDMSFGWGVTPKDPSVFNLAFPLSATLKLFGPLKVGFGIKPSFKWTMIDSNVTESLPKTTIDGNDSLSASVEGSLLTIDLEQEYATLPKADDFTVKVFDISAEDSNDFTIIPVFNVALGKTKTQIVLQLEQEIPPSLNYDYTTSDDPTPTSDQIRVDFNNQEQVKDIQGNTLSSFVNVEVENNTPITNSYSYRPTSGTDENYNYPTLKLDFTVPLDTNNVPNPSQFSVTLRSTGNPITGSIQGVLVKENQVTLLFDSFTKNTDLQDVTVKYNNQSATDQQLKQPDFIDENGDTVKGEVISSFEINNGLNAQVSQSVIIIDDLNPSTSLNPSLTQSNVTVLADGTNYLVTNIEQQGNTTILYLNNSIPANTETTITYGTGTQSLKIDSQVSASVPPAIDTTAFSSQINFDYGLEGTPVLAQTSLNSILAAWISEVPLITPIAAFIRGREVTLTFADPIDNKTQNQDVPLNPKFTVSDGTTNYQYSNNVEIKGNSLVITLQEVPLQPSQIKVSYEQDKTNINNNYHFSDSTNTKLWIDDFFQFPVEVGSGINDSPNIIGAASMIGYNNNNNQEFFNLITLVFDQDVTTANNSEFLVESNGFKFDVVDNTNVDGRNTLILKAIPSQDNEQEDIPLIGAGDVVTVTYQGNTLKAKANNNIPVSPFTQPVITSPPEPTTVLKYGFGPVGNNFLSSAESVLGSSGLNFDPTVIYDDATKNNVIAWIHSENDGIDNSNLLAGEYYTDEDAQDSITNNLVNSDVYFTIYDSQGNRSIAAPIAQTDGSDGSVTLGKGPNNQIMAAWLNVDDDNIAEIYWSSLNYVNGQPLWSEPEMLFEASSPDPLTELRINSLNGQPAVFWTESKPLSYSNLTTSESPLVYFRLSESYGTVAINEGIWGDNADGLYEGNIQYKEDGALKNLEDRTGDANEAVKFEPGSNMTVPNDIFLYSNSFSVDFWFKVDNIPSGIINLVDLKNLASVSLNGNALSLNLSLETPISLTNVLDNELLESQEWIYVSAIYDGQQEIATLYVNGQPVATQGGITFDSFLIFNEDLTNSANYFTNITLAGETNQEAVYLDEVAFYDSVLSYSELSINDYLNNPNLTGYQIQEILFSSNDIGSKYEAQYTTPVVSGPQTYYVVYDSEQGEWENSSFAIDPSLKIVPTTLADANLRKWDVVSNKNQTDDRISPDGNEDTLYEINLGSFGIVSGLTVTAIQIEANGSVWSVGSGTTGRQLGVIQGNNLLNNLTSGMGNDFSHKVLSNAETLILAIDGGADFSFPDQAKITVRTESNSINGTAQLVASDRQPVSPGSPPVIGVATVSEANDYSLANIDSGFVIDTTNPAVGAVIVNGNINGQKLDDSSPANQLIVGNRGYVDDKGQPKNKGSIQVLFPGLGGELDIYNGKVKDAPPNPLTPPDPKFASGVVAKEFTITGIEDYGDSYGDFPWTMTMADLNKDGFDDFIIATPNVNNKQGVVYVIYGSQNFKPGTSIDLTNGKIPSNAQGYIIQAPEEDIENYLLFGFSVAVGNFDGDGKPDIIIGAPGANEQKGNVYVSYGKDAGLNGGIVRAKSIYRSQQMGELAGYAVAVSTAVDGGSKSFSGNSSDDVIIGAPGFNATITNLWDGYNGLPKGANDQDSFPSTDTAQVGKTYIFKSNGGVNNTFMTDPTFTYQGSDQPSSKNGTAYDSLAGSVLTSDDWDGDGIKDLAISAPTGNDGNGLVYILKGGKAGVATNNKLDGVADLTIVGGLPNGQTGTVITSVGDVNPPSQSKGYADLLITTPQGIFGTGQSHIVFGSGEFFDNKTFELNAVENGDKKTVVLNGISPYQLSGNSGSGIGDINDDQVNDLVVSTPYGNQISTVYGHPWLADIGGLKLAYLSSTNGFVIDGNSYVVNSVPLAGNGRTSTMLGDINGDGAADVFSGGQRQGAVIVFGQGSQSLSANQNDLVISKNFGTGDSGLSGDQIPISGDFNGDGLMDFILNVTDSNGNDVAYYLILGNSSLSSLNTLKLSPDIGIPYYDFSNGKVNSVSVNAYRTGDVNGDGYDDILFKQIPISNGSQTSYSMYWGNQEGSFTAKDFTPLSLDKQEVRGGGDVDGDGYSDLIKLIRGAETSTSIGNMANYSSSLGPSNIRFNELKTLFGNSTRKLTEAQNQLVNTSGNVFYGTANGKSTNTSSMGDFNGDGINDLIVGKDSSSLLQAWKSNDDNKIRWNYYDYITNEMLVPKLDMGQNSTASPSLASFKGKSYMAFEGDSSNSIYIFSLSQDGNNKWSGIKLSDKYQTTAGPSLVSTSDFLYLGFKGKSTSNFYISSSQNGTTWSLPVTDNSSKINIKSGPVSLAASGDNLYLAWLGSDNSINISYLKNPSDPNSWASTKTQLSSSSGISPSLASLNGKLYLAWKEKDNFTYWASTDTSTDVTQLFSNAQKNLAFGSNVVGGISSSGPTLTASNGTLYMSWAYNGKDSDLTDLKVVNNGEGLTGSLTNGILYSALINGQWQTPIRYGPHTSGSRPTLNPQISSAEVSVVMGSPDVENNGSTSNVQIGYFSAIDPYNSSNVDNTKLRPDASLANEVTYIGDVNGDGFDDILINQPQGVVSSNVDTGVMYVVFGTNNQEKIDLNELMANQSGGSSDKGFVITGLPNSQSGISVSGGEDVNGDGFDDMVIGAPGNDDNLTYVVYGSDFTNIINQIGTSGNDIMLGSPTGETFVGDQGSDRIYTNGGIDVAYGAMGDDYITVSDIYFRRLDGGAGNDVLVFEGSKDQDWDLTTLSPGLRLRDFEILVTENYGANTLILNSLTVTQLSSNNILTVVMDEQDTLMLSSDFSLVVDNQGNPDTVYQYNRDFYQYKSNKSAATVLVNLNNVPDPAQSEVSLTNIPQDIIYAPSTNNPELLEQQSNISTEFSSFLTVDEYYSRETFNSFEEQVTQLSVSSPKVSEVDEQATFTIRRTGDLNNYLWVQYITRDRDGKAGNRYLPTFGRTLFEPNQMEQTVTVDISNDGVYTGEQQFELLVSSIAEEKTKEELPTKIEDLSYNYKLTVDANGEQIRHWSNLLSNPLHEHNSLNKIPFEFRVTTTNGQAEIKFYLQSEKKTIVDFSLFNGITNKIDKIIDDGVIVNNNQGISVETFDEDNDNFADGVIINIDDNSPYDSDSSENGLIFQQGYLSFEDTSEDLLNTPMYRFRTGDATYIYVGEEERQSILEGEYNFVEEGEAFKVGTQFNELLNPIYRFQNQELPGAYLYVAEEERESIKENYTNFIEEGLAFYVYGTDTQKADDIYRFQTQPGGYIFVGEVERESILEGDYNFTDEGIAFEALS</sequence>
<evidence type="ECO:0000256" key="2">
    <source>
        <dbReference type="ARBA" id="ARBA00022737"/>
    </source>
</evidence>
<dbReference type="EMBL" id="WMIA01000027">
    <property type="protein sequence ID" value="MTF40380.1"/>
    <property type="molecule type" value="Genomic_DNA"/>
</dbReference>
<dbReference type="PANTHER" id="PTHR13412:SF0">
    <property type="entry name" value="T-CELL IMMUNOMODULATORY PROTEIN"/>
    <property type="match status" value="1"/>
</dbReference>
<dbReference type="InterPro" id="IPR011049">
    <property type="entry name" value="Serralysin-like_metalloprot_C"/>
</dbReference>
<evidence type="ECO:0000256" key="5">
    <source>
        <dbReference type="ARBA" id="ARBA00023180"/>
    </source>
</evidence>
<keyword evidence="1" id="KW-0732">Signal</keyword>
<dbReference type="Gene3D" id="2.130.10.130">
    <property type="entry name" value="Integrin alpha, N-terminal"/>
    <property type="match status" value="6"/>
</dbReference>
<dbReference type="GO" id="GO:0016020">
    <property type="term" value="C:membrane"/>
    <property type="evidence" value="ECO:0007669"/>
    <property type="project" value="InterPro"/>
</dbReference>
<dbReference type="InterPro" id="IPR006558">
    <property type="entry name" value="LamG-like"/>
</dbReference>
<dbReference type="InterPro" id="IPR024881">
    <property type="entry name" value="Tip"/>
</dbReference>
<evidence type="ECO:0000256" key="3">
    <source>
        <dbReference type="ARBA" id="ARBA00022837"/>
    </source>
</evidence>
<evidence type="ECO:0000313" key="10">
    <source>
        <dbReference type="EMBL" id="MTF40380.1"/>
    </source>
</evidence>
<name>A0A844GW44_9CHRO</name>
<dbReference type="InterPro" id="IPR038081">
    <property type="entry name" value="CalX-like_sf"/>
</dbReference>
<dbReference type="InterPro" id="IPR013517">
    <property type="entry name" value="FG-GAP"/>
</dbReference>
<keyword evidence="7" id="KW-0472">Membrane</keyword>
<protein>
    <recommendedName>
        <fullName evidence="12">FG-GAP repeat protein</fullName>
    </recommendedName>
</protein>
<dbReference type="SUPFAM" id="SSF49899">
    <property type="entry name" value="Concanavalin A-like lectins/glucanases"/>
    <property type="match status" value="1"/>
</dbReference>
<evidence type="ECO:0000256" key="1">
    <source>
        <dbReference type="ARBA" id="ARBA00022729"/>
    </source>
</evidence>
<dbReference type="GO" id="GO:0007154">
    <property type="term" value="P:cell communication"/>
    <property type="evidence" value="ECO:0007669"/>
    <property type="project" value="InterPro"/>
</dbReference>
<dbReference type="Pfam" id="PF18885">
    <property type="entry name" value="DUF5648"/>
    <property type="match status" value="1"/>
</dbReference>
<evidence type="ECO:0000313" key="11">
    <source>
        <dbReference type="Proteomes" id="UP000437131"/>
    </source>
</evidence>
<evidence type="ECO:0000256" key="4">
    <source>
        <dbReference type="ARBA" id="ARBA00023157"/>
    </source>
</evidence>